<gene>
    <name evidence="2" type="ORF">WDJ50_04535</name>
</gene>
<dbReference type="Pfam" id="PF00583">
    <property type="entry name" value="Acetyltransf_1"/>
    <property type="match status" value="1"/>
</dbReference>
<organism evidence="2">
    <name type="scientific">Deinococcus sp. VB142</name>
    <dbReference type="NCBI Taxonomy" id="3112952"/>
    <lineage>
        <taxon>Bacteria</taxon>
        <taxon>Thermotogati</taxon>
        <taxon>Deinococcota</taxon>
        <taxon>Deinococci</taxon>
        <taxon>Deinococcales</taxon>
        <taxon>Deinococcaceae</taxon>
        <taxon>Deinococcus</taxon>
    </lineage>
</organism>
<dbReference type="PROSITE" id="PS51186">
    <property type="entry name" value="GNAT"/>
    <property type="match status" value="1"/>
</dbReference>
<dbReference type="GO" id="GO:0016747">
    <property type="term" value="F:acyltransferase activity, transferring groups other than amino-acyl groups"/>
    <property type="evidence" value="ECO:0007669"/>
    <property type="project" value="InterPro"/>
</dbReference>
<dbReference type="InterPro" id="IPR000182">
    <property type="entry name" value="GNAT_dom"/>
</dbReference>
<keyword evidence="2" id="KW-0808">Transferase</keyword>
<sequence length="244" mass="25576">MSSALLPRLAAAEAASHLRFGVGGEAAQFGPLWAVSGGQRTPLDTVWHDGTRPPSTDELAQAEAFCAERGQTVTLHLLSHAAPELVPLLSARGYVLHYVLHVYLHDLRSLPAAAALSVREEPDAEAWAQLSAQGFGPGTLGIMRRVGGLAGTRRFVAQAAGQNVGTAAFAVQDGIAAFHGTSTLPDFRVQGVQTALLAHRLQVAAAEGADLASVFVTPGSGSERNVQRAGFRLAGMRLTFSLPR</sequence>
<dbReference type="EMBL" id="CP149782">
    <property type="protein sequence ID" value="WYF45400.1"/>
    <property type="molecule type" value="Genomic_DNA"/>
</dbReference>
<feature type="domain" description="N-acetyltransferase" evidence="1">
    <location>
        <begin position="114"/>
        <end position="244"/>
    </location>
</feature>
<evidence type="ECO:0000259" key="1">
    <source>
        <dbReference type="PROSITE" id="PS51186"/>
    </source>
</evidence>
<keyword evidence="2" id="KW-0012">Acyltransferase</keyword>
<dbReference type="EC" id="2.3.1.-" evidence="2"/>
<dbReference type="SUPFAM" id="SSF55729">
    <property type="entry name" value="Acyl-CoA N-acyltransferases (Nat)"/>
    <property type="match status" value="1"/>
</dbReference>
<proteinExistence type="predicted"/>
<accession>A0AAU6Q572</accession>
<dbReference type="AlphaFoldDB" id="A0AAU6Q572"/>
<reference evidence="2" key="1">
    <citation type="submission" date="2024-03" db="EMBL/GenBank/DDBJ databases">
        <title>Deinococcus weizhi sp. nov., isolated from human skin.</title>
        <authorList>
            <person name="Wei Z."/>
            <person name="Tian F."/>
            <person name="Yang C."/>
            <person name="Xin L.T."/>
            <person name="Wen Z.J."/>
            <person name="Lan K.C."/>
            <person name="Yu L."/>
            <person name="Zhe W."/>
            <person name="Dan F.D."/>
            <person name="Jun W."/>
            <person name="Rui Z."/>
            <person name="Yong X.J."/>
            <person name="Ting Y."/>
            <person name="Wei X."/>
            <person name="Xu Z.G."/>
            <person name="Xin Z."/>
            <person name="Dong F.G."/>
            <person name="Ni X.M."/>
            <person name="Zheng M.G."/>
            <person name="Chun Y."/>
            <person name="Qian W.X."/>
        </authorList>
    </citation>
    <scope>NUCLEOTIDE SEQUENCE</scope>
    <source>
        <strain evidence="2">VB142</strain>
    </source>
</reference>
<dbReference type="RefSeq" id="WP_339096636.1">
    <property type="nucleotide sequence ID" value="NZ_CP149782.1"/>
</dbReference>
<dbReference type="Gene3D" id="3.40.630.30">
    <property type="match status" value="1"/>
</dbReference>
<dbReference type="InterPro" id="IPR016181">
    <property type="entry name" value="Acyl_CoA_acyltransferase"/>
</dbReference>
<evidence type="ECO:0000313" key="2">
    <source>
        <dbReference type="EMBL" id="WYF45400.1"/>
    </source>
</evidence>
<protein>
    <submittedName>
        <fullName evidence="2">GNAT family N-acetyltransferase</fullName>
        <ecNumber evidence="2">2.3.1.-</ecNumber>
    </submittedName>
</protein>
<name>A0AAU6Q572_9DEIO</name>